<reference evidence="3" key="1">
    <citation type="journal article" date="2015" name="PLoS Genet.">
        <title>Genome Sequence and Transcriptome Analyses of Chrysochromulina tobin: Metabolic Tools for Enhanced Algal Fitness in the Prominent Order Prymnesiales (Haptophyceae).</title>
        <authorList>
            <person name="Hovde B.T."/>
            <person name="Deodato C.R."/>
            <person name="Hunsperger H.M."/>
            <person name="Ryken S.A."/>
            <person name="Yost W."/>
            <person name="Jha R.K."/>
            <person name="Patterson J."/>
            <person name="Monnat R.J. Jr."/>
            <person name="Barlow S.B."/>
            <person name="Starkenburg S.R."/>
            <person name="Cattolico R.A."/>
        </authorList>
    </citation>
    <scope>NUCLEOTIDE SEQUENCE</scope>
    <source>
        <strain evidence="3">CCMP291</strain>
    </source>
</reference>
<proteinExistence type="predicted"/>
<dbReference type="AlphaFoldDB" id="A0A0M0JIW1"/>
<organism evidence="2 3">
    <name type="scientific">Chrysochromulina tobinii</name>
    <dbReference type="NCBI Taxonomy" id="1460289"/>
    <lineage>
        <taxon>Eukaryota</taxon>
        <taxon>Haptista</taxon>
        <taxon>Haptophyta</taxon>
        <taxon>Prymnesiophyceae</taxon>
        <taxon>Prymnesiales</taxon>
        <taxon>Chrysochromulinaceae</taxon>
        <taxon>Chrysochromulina</taxon>
    </lineage>
</organism>
<evidence type="ECO:0000313" key="2">
    <source>
        <dbReference type="EMBL" id="KOO26526.1"/>
    </source>
</evidence>
<feature type="coiled-coil region" evidence="1">
    <location>
        <begin position="111"/>
        <end position="138"/>
    </location>
</feature>
<keyword evidence="3" id="KW-1185">Reference proteome</keyword>
<gene>
    <name evidence="2" type="ORF">Ctob_003641</name>
</gene>
<keyword evidence="1" id="KW-0175">Coiled coil</keyword>
<sequence>MVAARELFEGAILLDETNVVVWEAYEEMERARGFTMAANRIADRAEAARVAQPSLNTGTNGGIGTAPGGGIGAAGVLKAIEGAGPLLSAAQLPGAVAAVFASLRAANESGVAALEARLEAARQRRAASEAERDALHARVAPLRSLVPSVSTDELLARLQVEVTKRQQLEAEFRVIKGHIEELADAQLLAPVQMEAAANALGKTAARLKEKIAPEAAEEA</sequence>
<dbReference type="EMBL" id="JWZX01002840">
    <property type="protein sequence ID" value="KOO26526.1"/>
    <property type="molecule type" value="Genomic_DNA"/>
</dbReference>
<evidence type="ECO:0000256" key="1">
    <source>
        <dbReference type="SAM" id="Coils"/>
    </source>
</evidence>
<dbReference type="Proteomes" id="UP000037460">
    <property type="component" value="Unassembled WGS sequence"/>
</dbReference>
<accession>A0A0M0JIW1</accession>
<comment type="caution">
    <text evidence="2">The sequence shown here is derived from an EMBL/GenBank/DDBJ whole genome shotgun (WGS) entry which is preliminary data.</text>
</comment>
<protein>
    <submittedName>
        <fullName evidence="2">Uncharacterized protein</fullName>
    </submittedName>
</protein>
<name>A0A0M0JIW1_9EUKA</name>
<evidence type="ECO:0000313" key="3">
    <source>
        <dbReference type="Proteomes" id="UP000037460"/>
    </source>
</evidence>